<dbReference type="PANTHER" id="PTHR12526">
    <property type="entry name" value="GLYCOSYLTRANSFERASE"/>
    <property type="match status" value="1"/>
</dbReference>
<dbReference type="RefSeq" id="WP_380701399.1">
    <property type="nucleotide sequence ID" value="NZ_JBHSAP010000004.1"/>
</dbReference>
<evidence type="ECO:0000313" key="6">
    <source>
        <dbReference type="Proteomes" id="UP001595843"/>
    </source>
</evidence>
<dbReference type="PANTHER" id="PTHR12526:SF629">
    <property type="entry name" value="TEICHURONIC ACID BIOSYNTHESIS GLYCOSYLTRANSFERASE TUAH-RELATED"/>
    <property type="match status" value="1"/>
</dbReference>
<reference evidence="6" key="1">
    <citation type="journal article" date="2019" name="Int. J. Syst. Evol. Microbiol.">
        <title>The Global Catalogue of Microorganisms (GCM) 10K type strain sequencing project: providing services to taxonomists for standard genome sequencing and annotation.</title>
        <authorList>
            <consortium name="The Broad Institute Genomics Platform"/>
            <consortium name="The Broad Institute Genome Sequencing Center for Infectious Disease"/>
            <person name="Wu L."/>
            <person name="Ma J."/>
        </authorList>
    </citation>
    <scope>NUCLEOTIDE SEQUENCE [LARGE SCALE GENOMIC DNA]</scope>
    <source>
        <strain evidence="6">IBRC-M 10813</strain>
    </source>
</reference>
<dbReference type="Pfam" id="PF13579">
    <property type="entry name" value="Glyco_trans_4_4"/>
    <property type="match status" value="1"/>
</dbReference>
<organism evidence="5 6">
    <name type="scientific">Salinithrix halophila</name>
    <dbReference type="NCBI Taxonomy" id="1485204"/>
    <lineage>
        <taxon>Bacteria</taxon>
        <taxon>Bacillati</taxon>
        <taxon>Bacillota</taxon>
        <taxon>Bacilli</taxon>
        <taxon>Bacillales</taxon>
        <taxon>Thermoactinomycetaceae</taxon>
        <taxon>Salinithrix</taxon>
    </lineage>
</organism>
<evidence type="ECO:0000313" key="5">
    <source>
        <dbReference type="EMBL" id="MFC4075462.1"/>
    </source>
</evidence>
<dbReference type="EMBL" id="JBHSAP010000004">
    <property type="protein sequence ID" value="MFC4075462.1"/>
    <property type="molecule type" value="Genomic_DNA"/>
</dbReference>
<dbReference type="GO" id="GO:0016757">
    <property type="term" value="F:glycosyltransferase activity"/>
    <property type="evidence" value="ECO:0007669"/>
    <property type="project" value="UniProtKB-KW"/>
</dbReference>
<dbReference type="InterPro" id="IPR028098">
    <property type="entry name" value="Glyco_trans_4-like_N"/>
</dbReference>
<feature type="domain" description="Glycosyl transferase family 1" evidence="3">
    <location>
        <begin position="220"/>
        <end position="385"/>
    </location>
</feature>
<protein>
    <submittedName>
        <fullName evidence="5">Glycosyltransferase</fullName>
        <ecNumber evidence="5">2.4.-.-</ecNumber>
    </submittedName>
</protein>
<feature type="domain" description="Glycosyltransferase subfamily 4-like N-terminal" evidence="4">
    <location>
        <begin position="15"/>
        <end position="193"/>
    </location>
</feature>
<keyword evidence="2 5" id="KW-0808">Transferase</keyword>
<evidence type="ECO:0000256" key="2">
    <source>
        <dbReference type="ARBA" id="ARBA00022679"/>
    </source>
</evidence>
<sequence length="427" mass="49418">MRVLMILFRDIHYDARVQQEAVALAKAGWEVDIACVYTTIQPPPELHERIRLLRFPIHTKRLKRYVERKADQRVKRGVYRVVRNPFVKLAKDVVAQRQFALRIWGLCEGADYDVVHCHDLSTLSIGVYLKRKKGCTLVYDSHELFNERNGKGRWQRAMGYRAESLWIDHVDQLVTVNELMEQEFKNRYSGVETTVVRSIPDPLEGLPDEEEKTYFHRYFGLEPESKVVLFQGTFVKNSGLEELIQAFTRLPARMKLVLLGDGERKEVLESLIREKKLEGRIFFHPPLLPRDMLKISAHADLGTALHQSNCLNHSLSTPNRIFEYIQAGLPVIASEQPGKSIIVGTYKTGRLVDPLSVPEIAQAIEEILSEPFPYFIGTLKARKRMTWEQEQKRLVELYGAISRERQEATAEDRGEEYLSIQPHLREL</sequence>
<keyword evidence="6" id="KW-1185">Reference proteome</keyword>
<gene>
    <name evidence="5" type="ORF">ACFOUO_01405</name>
</gene>
<dbReference type="EC" id="2.4.-.-" evidence="5"/>
<evidence type="ECO:0000256" key="1">
    <source>
        <dbReference type="ARBA" id="ARBA00022676"/>
    </source>
</evidence>
<keyword evidence="1 5" id="KW-0328">Glycosyltransferase</keyword>
<dbReference type="Pfam" id="PF00534">
    <property type="entry name" value="Glycos_transf_1"/>
    <property type="match status" value="1"/>
</dbReference>
<dbReference type="SUPFAM" id="SSF53756">
    <property type="entry name" value="UDP-Glycosyltransferase/glycogen phosphorylase"/>
    <property type="match status" value="1"/>
</dbReference>
<dbReference type="InterPro" id="IPR001296">
    <property type="entry name" value="Glyco_trans_1"/>
</dbReference>
<evidence type="ECO:0000259" key="4">
    <source>
        <dbReference type="Pfam" id="PF13579"/>
    </source>
</evidence>
<accession>A0ABV8JF85</accession>
<evidence type="ECO:0000259" key="3">
    <source>
        <dbReference type="Pfam" id="PF00534"/>
    </source>
</evidence>
<dbReference type="Gene3D" id="3.40.50.2000">
    <property type="entry name" value="Glycogen Phosphorylase B"/>
    <property type="match status" value="2"/>
</dbReference>
<name>A0ABV8JF85_9BACL</name>
<dbReference type="Proteomes" id="UP001595843">
    <property type="component" value="Unassembled WGS sequence"/>
</dbReference>
<proteinExistence type="predicted"/>
<comment type="caution">
    <text evidence="5">The sequence shown here is derived from an EMBL/GenBank/DDBJ whole genome shotgun (WGS) entry which is preliminary data.</text>
</comment>